<dbReference type="Proteomes" id="UP000886501">
    <property type="component" value="Unassembled WGS sequence"/>
</dbReference>
<reference evidence="1" key="2">
    <citation type="journal article" date="2020" name="Nat. Commun.">
        <title>Large-scale genome sequencing of mycorrhizal fungi provides insights into the early evolution of symbiotic traits.</title>
        <authorList>
            <person name="Miyauchi S."/>
            <person name="Kiss E."/>
            <person name="Kuo A."/>
            <person name="Drula E."/>
            <person name="Kohler A."/>
            <person name="Sanchez-Garcia M."/>
            <person name="Morin E."/>
            <person name="Andreopoulos B."/>
            <person name="Barry K.W."/>
            <person name="Bonito G."/>
            <person name="Buee M."/>
            <person name="Carver A."/>
            <person name="Chen C."/>
            <person name="Cichocki N."/>
            <person name="Clum A."/>
            <person name="Culley D."/>
            <person name="Crous P.W."/>
            <person name="Fauchery L."/>
            <person name="Girlanda M."/>
            <person name="Hayes R.D."/>
            <person name="Keri Z."/>
            <person name="LaButti K."/>
            <person name="Lipzen A."/>
            <person name="Lombard V."/>
            <person name="Magnuson J."/>
            <person name="Maillard F."/>
            <person name="Murat C."/>
            <person name="Nolan M."/>
            <person name="Ohm R.A."/>
            <person name="Pangilinan J."/>
            <person name="Pereira M.F."/>
            <person name="Perotto S."/>
            <person name="Peter M."/>
            <person name="Pfister S."/>
            <person name="Riley R."/>
            <person name="Sitrit Y."/>
            <person name="Stielow J.B."/>
            <person name="Szollosi G."/>
            <person name="Zifcakova L."/>
            <person name="Stursova M."/>
            <person name="Spatafora J.W."/>
            <person name="Tedersoo L."/>
            <person name="Vaario L.M."/>
            <person name="Yamada A."/>
            <person name="Yan M."/>
            <person name="Wang P."/>
            <person name="Xu J."/>
            <person name="Bruns T."/>
            <person name="Baldrian P."/>
            <person name="Vilgalys R."/>
            <person name="Dunand C."/>
            <person name="Henrissat B."/>
            <person name="Grigoriev I.V."/>
            <person name="Hibbett D."/>
            <person name="Nagy L.G."/>
            <person name="Martin F.M."/>
        </authorList>
    </citation>
    <scope>NUCLEOTIDE SEQUENCE</scope>
    <source>
        <strain evidence="1">P2</strain>
    </source>
</reference>
<reference evidence="1" key="1">
    <citation type="submission" date="2019-10" db="EMBL/GenBank/DDBJ databases">
        <authorList>
            <consortium name="DOE Joint Genome Institute"/>
            <person name="Kuo A."/>
            <person name="Miyauchi S."/>
            <person name="Kiss E."/>
            <person name="Drula E."/>
            <person name="Kohler A."/>
            <person name="Sanchez-Garcia M."/>
            <person name="Andreopoulos B."/>
            <person name="Barry K.W."/>
            <person name="Bonito G."/>
            <person name="Buee M."/>
            <person name="Carver A."/>
            <person name="Chen C."/>
            <person name="Cichocki N."/>
            <person name="Clum A."/>
            <person name="Culley D."/>
            <person name="Crous P.W."/>
            <person name="Fauchery L."/>
            <person name="Girlanda M."/>
            <person name="Hayes R."/>
            <person name="Keri Z."/>
            <person name="Labutti K."/>
            <person name="Lipzen A."/>
            <person name="Lombard V."/>
            <person name="Magnuson J."/>
            <person name="Maillard F."/>
            <person name="Morin E."/>
            <person name="Murat C."/>
            <person name="Nolan M."/>
            <person name="Ohm R."/>
            <person name="Pangilinan J."/>
            <person name="Pereira M."/>
            <person name="Perotto S."/>
            <person name="Peter M."/>
            <person name="Riley R."/>
            <person name="Sitrit Y."/>
            <person name="Stielow B."/>
            <person name="Szollosi G."/>
            <person name="Zifcakova L."/>
            <person name="Stursova M."/>
            <person name="Spatafora J.W."/>
            <person name="Tedersoo L."/>
            <person name="Vaario L.-M."/>
            <person name="Yamada A."/>
            <person name="Yan M."/>
            <person name="Wang P."/>
            <person name="Xu J."/>
            <person name="Bruns T."/>
            <person name="Baldrian P."/>
            <person name="Vilgalys R."/>
            <person name="Henrissat B."/>
            <person name="Grigoriev I.V."/>
            <person name="Hibbett D."/>
            <person name="Nagy L.G."/>
            <person name="Martin F.M."/>
        </authorList>
    </citation>
    <scope>NUCLEOTIDE SEQUENCE</scope>
    <source>
        <strain evidence="1">P2</strain>
    </source>
</reference>
<sequence length="58" mass="6626">MKVLLKYLERDMKVVVDGKVVVQTHLLQSHANLQFHRLSSLLTRTPNLRQSMLLTGPA</sequence>
<dbReference type="EMBL" id="MU118020">
    <property type="protein sequence ID" value="KAF9648086.1"/>
    <property type="molecule type" value="Genomic_DNA"/>
</dbReference>
<evidence type="ECO:0000313" key="2">
    <source>
        <dbReference type="Proteomes" id="UP000886501"/>
    </source>
</evidence>
<keyword evidence="2" id="KW-1185">Reference proteome</keyword>
<name>A0ACB6ZF89_THEGA</name>
<proteinExistence type="predicted"/>
<gene>
    <name evidence="1" type="ORF">BDM02DRAFT_3116027</name>
</gene>
<evidence type="ECO:0000313" key="1">
    <source>
        <dbReference type="EMBL" id="KAF9648086.1"/>
    </source>
</evidence>
<organism evidence="1 2">
    <name type="scientific">Thelephora ganbajun</name>
    <name type="common">Ganba fungus</name>
    <dbReference type="NCBI Taxonomy" id="370292"/>
    <lineage>
        <taxon>Eukaryota</taxon>
        <taxon>Fungi</taxon>
        <taxon>Dikarya</taxon>
        <taxon>Basidiomycota</taxon>
        <taxon>Agaricomycotina</taxon>
        <taxon>Agaricomycetes</taxon>
        <taxon>Thelephorales</taxon>
        <taxon>Thelephoraceae</taxon>
        <taxon>Thelephora</taxon>
    </lineage>
</organism>
<protein>
    <submittedName>
        <fullName evidence="1">Uncharacterized protein</fullName>
    </submittedName>
</protein>
<accession>A0ACB6ZF89</accession>
<comment type="caution">
    <text evidence="1">The sequence shown here is derived from an EMBL/GenBank/DDBJ whole genome shotgun (WGS) entry which is preliminary data.</text>
</comment>